<evidence type="ECO:0000313" key="4">
    <source>
        <dbReference type="Proteomes" id="UP001595907"/>
    </source>
</evidence>
<reference evidence="4" key="1">
    <citation type="journal article" date="2019" name="Int. J. Syst. Evol. Microbiol.">
        <title>The Global Catalogue of Microorganisms (GCM) 10K type strain sequencing project: providing services to taxonomists for standard genome sequencing and annotation.</title>
        <authorList>
            <consortium name="The Broad Institute Genomics Platform"/>
            <consortium name="The Broad Institute Genome Sequencing Center for Infectious Disease"/>
            <person name="Wu L."/>
            <person name="Ma J."/>
        </authorList>
    </citation>
    <scope>NUCLEOTIDE SEQUENCE [LARGE SCALE GENOMIC DNA]</scope>
    <source>
        <strain evidence="4">CECT 8289</strain>
    </source>
</reference>
<dbReference type="PIRSF" id="PIRSF015921">
    <property type="entry name" value="FA_sphinglp_des"/>
    <property type="match status" value="1"/>
</dbReference>
<dbReference type="PANTHER" id="PTHR19353:SF19">
    <property type="entry name" value="DELTA(5) FATTY ACID DESATURASE C-RELATED"/>
    <property type="match status" value="1"/>
</dbReference>
<evidence type="ECO:0000256" key="1">
    <source>
        <dbReference type="SAM" id="Phobius"/>
    </source>
</evidence>
<dbReference type="CDD" id="cd03506">
    <property type="entry name" value="Delta6-FADS-like"/>
    <property type="match status" value="1"/>
</dbReference>
<sequence>MAKLVFNNKDNAFFQSLKASVDAYFIENKIAKTGDWRLFSKTIILLSSVIGIYLVLMLTNISALPAILLCVLGGLLMAGIGFSVMHDANHGSYSPNSTLNDFLGLSANFLGASSYFWKQKHNIIHHTYTNVDGIDDDIAKSPIIRQCESQKWVPAHKVQHIYMSFAYSLSVIFWVFIMDFTKYFSRKIYTTEAWKLNTKNHIIFWATKIYYITVFMVIPIMVWGWGAWILGYLAANISLGLTLSYVFQLAHVVENTEFEHIALDETKHLESAWAEHELKTTSNFAMNNKLISWFVGGLNFQVEHHLFPKISHVHYPAISKIVQQKCAEFNMPYNYYPTMFSALASHFRVMRDLGKGPGVLNEMQIKAAA</sequence>
<keyword evidence="1" id="KW-0472">Membrane</keyword>
<gene>
    <name evidence="3" type="ORF">ACFOWM_06055</name>
</gene>
<dbReference type="Proteomes" id="UP001595907">
    <property type="component" value="Unassembled WGS sequence"/>
</dbReference>
<dbReference type="RefSeq" id="WP_379707828.1">
    <property type="nucleotide sequence ID" value="NZ_JBHSCZ010000001.1"/>
</dbReference>
<keyword evidence="4" id="KW-1185">Reference proteome</keyword>
<keyword evidence="1" id="KW-0812">Transmembrane</keyword>
<feature type="transmembrane region" description="Helical" evidence="1">
    <location>
        <begin position="63"/>
        <end position="85"/>
    </location>
</feature>
<name>A0ABV8QTS8_9BACT</name>
<evidence type="ECO:0000313" key="3">
    <source>
        <dbReference type="EMBL" id="MFC4262429.1"/>
    </source>
</evidence>
<dbReference type="EMBL" id="JBHSCZ010000001">
    <property type="protein sequence ID" value="MFC4262429.1"/>
    <property type="molecule type" value="Genomic_DNA"/>
</dbReference>
<feature type="domain" description="Fatty acid desaturase" evidence="2">
    <location>
        <begin position="65"/>
        <end position="336"/>
    </location>
</feature>
<feature type="transmembrane region" description="Helical" evidence="1">
    <location>
        <begin position="38"/>
        <end position="56"/>
    </location>
</feature>
<protein>
    <submittedName>
        <fullName evidence="3">Fatty acid desaturase family protein</fullName>
    </submittedName>
</protein>
<accession>A0ABV8QTS8</accession>
<feature type="transmembrane region" description="Helical" evidence="1">
    <location>
        <begin position="229"/>
        <end position="247"/>
    </location>
</feature>
<comment type="caution">
    <text evidence="3">The sequence shown here is derived from an EMBL/GenBank/DDBJ whole genome shotgun (WGS) entry which is preliminary data.</text>
</comment>
<dbReference type="InterPro" id="IPR012171">
    <property type="entry name" value="Fatty_acid_desaturase"/>
</dbReference>
<feature type="transmembrane region" description="Helical" evidence="1">
    <location>
        <begin position="161"/>
        <end position="181"/>
    </location>
</feature>
<keyword evidence="1" id="KW-1133">Transmembrane helix</keyword>
<evidence type="ECO:0000259" key="2">
    <source>
        <dbReference type="Pfam" id="PF00487"/>
    </source>
</evidence>
<dbReference type="Pfam" id="PF00487">
    <property type="entry name" value="FA_desaturase"/>
    <property type="match status" value="1"/>
</dbReference>
<dbReference type="InterPro" id="IPR005804">
    <property type="entry name" value="FA_desaturase_dom"/>
</dbReference>
<feature type="transmembrane region" description="Helical" evidence="1">
    <location>
        <begin position="202"/>
        <end position="223"/>
    </location>
</feature>
<proteinExistence type="predicted"/>
<organism evidence="3 4">
    <name type="scientific">Ferruginibacter yonginensis</name>
    <dbReference type="NCBI Taxonomy" id="1310416"/>
    <lineage>
        <taxon>Bacteria</taxon>
        <taxon>Pseudomonadati</taxon>
        <taxon>Bacteroidota</taxon>
        <taxon>Chitinophagia</taxon>
        <taxon>Chitinophagales</taxon>
        <taxon>Chitinophagaceae</taxon>
        <taxon>Ferruginibacter</taxon>
    </lineage>
</organism>
<dbReference type="PANTHER" id="PTHR19353">
    <property type="entry name" value="FATTY ACID DESATURASE 2"/>
    <property type="match status" value="1"/>
</dbReference>